<proteinExistence type="predicted"/>
<protein>
    <recommendedName>
        <fullName evidence="5">Transposase</fullName>
    </recommendedName>
</protein>
<accession>A0ABN0X2D3</accession>
<dbReference type="PANTHER" id="PTHR33055:SF13">
    <property type="entry name" value="TRANSPOSASE"/>
    <property type="match status" value="1"/>
</dbReference>
<dbReference type="Pfam" id="PF01548">
    <property type="entry name" value="DEDD_Tnp_IS110"/>
    <property type="match status" value="1"/>
</dbReference>
<dbReference type="PANTHER" id="PTHR33055">
    <property type="entry name" value="TRANSPOSASE FOR INSERTION SEQUENCE ELEMENT IS1111A"/>
    <property type="match status" value="1"/>
</dbReference>
<dbReference type="EMBL" id="BAAACW010000018">
    <property type="protein sequence ID" value="GAA0352926.1"/>
    <property type="molecule type" value="Genomic_DNA"/>
</dbReference>
<comment type="caution">
    <text evidence="3">The sequence shown here is derived from an EMBL/GenBank/DDBJ whole genome shotgun (WGS) entry which is preliminary data.</text>
</comment>
<reference evidence="3 4" key="1">
    <citation type="journal article" date="2019" name="Int. J. Syst. Evol. Microbiol.">
        <title>The Global Catalogue of Microorganisms (GCM) 10K type strain sequencing project: providing services to taxonomists for standard genome sequencing and annotation.</title>
        <authorList>
            <consortium name="The Broad Institute Genomics Platform"/>
            <consortium name="The Broad Institute Genome Sequencing Center for Infectious Disease"/>
            <person name="Wu L."/>
            <person name="Ma J."/>
        </authorList>
    </citation>
    <scope>NUCLEOTIDE SEQUENCE [LARGE SCALE GENOMIC DNA]</scope>
    <source>
        <strain evidence="3 4">JCM 12662</strain>
    </source>
</reference>
<dbReference type="Pfam" id="PF02371">
    <property type="entry name" value="Transposase_20"/>
    <property type="match status" value="1"/>
</dbReference>
<dbReference type="InterPro" id="IPR002525">
    <property type="entry name" value="Transp_IS110-like_N"/>
</dbReference>
<name>A0ABN0X2D3_9LACT</name>
<evidence type="ECO:0000259" key="1">
    <source>
        <dbReference type="Pfam" id="PF01548"/>
    </source>
</evidence>
<evidence type="ECO:0008006" key="5">
    <source>
        <dbReference type="Google" id="ProtNLM"/>
    </source>
</evidence>
<dbReference type="InterPro" id="IPR047650">
    <property type="entry name" value="Transpos_IS110"/>
</dbReference>
<dbReference type="RefSeq" id="WP_343753179.1">
    <property type="nucleotide sequence ID" value="NZ_BAAACW010000018.1"/>
</dbReference>
<keyword evidence="4" id="KW-1185">Reference proteome</keyword>
<evidence type="ECO:0000313" key="4">
    <source>
        <dbReference type="Proteomes" id="UP001501166"/>
    </source>
</evidence>
<dbReference type="NCBIfam" id="NF033542">
    <property type="entry name" value="transpos_IS110"/>
    <property type="match status" value="1"/>
</dbReference>
<organism evidence="3 4">
    <name type="scientific">Alkalibacterium iburiense</name>
    <dbReference type="NCBI Taxonomy" id="290589"/>
    <lineage>
        <taxon>Bacteria</taxon>
        <taxon>Bacillati</taxon>
        <taxon>Bacillota</taxon>
        <taxon>Bacilli</taxon>
        <taxon>Lactobacillales</taxon>
        <taxon>Carnobacteriaceae</taxon>
        <taxon>Alkalibacterium</taxon>
    </lineage>
</organism>
<evidence type="ECO:0000313" key="3">
    <source>
        <dbReference type="EMBL" id="GAA0352926.1"/>
    </source>
</evidence>
<dbReference type="Proteomes" id="UP001501166">
    <property type="component" value="Unassembled WGS sequence"/>
</dbReference>
<feature type="domain" description="Transposase IS110-like N-terminal" evidence="1">
    <location>
        <begin position="9"/>
        <end position="157"/>
    </location>
</feature>
<sequence length="395" mass="44539">MEVMVETCCGIDVHQKSITCCILDGPLDTAKPKKVIRTFGTRTFELREALSWMIDHGVTDLFMESTGQYWVPVFNIFSDSDIHQMLCNAEHVKNVPGRKTDVKDAEWLAQLGRVGLLRSSYIPTPEVGQLRLLTRRRKAYGQKLTQTKNEMHNILQRGNIKLTSFLSDIYGTTGLRLIELFVDGEVLTLERVEACRHGRVKASAEDLLLAMDGKLSFNDRFLLSESLEEFYFYTKKVNRIKAVIKEYALQYFPLEYGLLQKIPGINEESAAVILGEIGPNVEAFESAGHLASWAGLSPGSYESAGKSYSSRTTRGNKYLKSALVTSGGIAGNSRDRPFSYKYHVVFQRTGKKLLARVACAHKLIRIIYKVLNEKVEYNAERALGLRQQHKSSIQN</sequence>
<dbReference type="InterPro" id="IPR003346">
    <property type="entry name" value="Transposase_20"/>
</dbReference>
<evidence type="ECO:0000259" key="2">
    <source>
        <dbReference type="Pfam" id="PF02371"/>
    </source>
</evidence>
<feature type="domain" description="Transposase IS116/IS110/IS902 C-terminal" evidence="2">
    <location>
        <begin position="258"/>
        <end position="327"/>
    </location>
</feature>
<gene>
    <name evidence="3" type="ORF">GCM10008932_02440</name>
</gene>